<name>A0ABS5KXK6_9ACTN</name>
<dbReference type="SUPFAM" id="SSF54593">
    <property type="entry name" value="Glyoxalase/Bleomycin resistance protein/Dihydroxybiphenyl dioxygenase"/>
    <property type="match status" value="1"/>
</dbReference>
<gene>
    <name evidence="2" type="ORF">KGQ19_28195</name>
</gene>
<dbReference type="RefSeq" id="WP_212014223.1">
    <property type="nucleotide sequence ID" value="NZ_JAAFYZ010000114.1"/>
</dbReference>
<evidence type="ECO:0000313" key="2">
    <source>
        <dbReference type="EMBL" id="MBS2550759.1"/>
    </source>
</evidence>
<dbReference type="InterPro" id="IPR029068">
    <property type="entry name" value="Glyas_Bleomycin-R_OHBP_Dase"/>
</dbReference>
<dbReference type="EMBL" id="JAAFYZ010000114">
    <property type="protein sequence ID" value="MBS2550759.1"/>
    <property type="molecule type" value="Genomic_DNA"/>
</dbReference>
<dbReference type="InterPro" id="IPR037523">
    <property type="entry name" value="VOC_core"/>
</dbReference>
<feature type="domain" description="VOC" evidence="1">
    <location>
        <begin position="4"/>
        <end position="117"/>
    </location>
</feature>
<protein>
    <submittedName>
        <fullName evidence="2">VOC family protein</fullName>
    </submittedName>
</protein>
<dbReference type="Proteomes" id="UP000730482">
    <property type="component" value="Unassembled WGS sequence"/>
</dbReference>
<dbReference type="InterPro" id="IPR052164">
    <property type="entry name" value="Anthracycline_SecMetBiosynth"/>
</dbReference>
<evidence type="ECO:0000313" key="3">
    <source>
        <dbReference type="Proteomes" id="UP000730482"/>
    </source>
</evidence>
<dbReference type="CDD" id="cd07247">
    <property type="entry name" value="SgaA_N_like"/>
    <property type="match status" value="1"/>
</dbReference>
<dbReference type="PROSITE" id="PS51819">
    <property type="entry name" value="VOC"/>
    <property type="match status" value="1"/>
</dbReference>
<reference evidence="2 3" key="1">
    <citation type="submission" date="2020-02" db="EMBL/GenBank/DDBJ databases">
        <title>Acidophilic actinobacteria isolated from forest soil.</title>
        <authorList>
            <person name="Golinska P."/>
        </authorList>
    </citation>
    <scope>NUCLEOTIDE SEQUENCE [LARGE SCALE GENOMIC DNA]</scope>
    <source>
        <strain evidence="2 3">NL8</strain>
    </source>
</reference>
<sequence length="124" mass="13273">MTPPFVFMDLRTADIETSRDFYTRMFDWTVNELSAGGAAVPLFGDADQPWGGFTTLTADDRRAPQWVPYAPVDNLDDALSRAIDLGATLIRPRTDLPAGSVAVIQDPGGATIALWQAAATGATT</sequence>
<dbReference type="InterPro" id="IPR041581">
    <property type="entry name" value="Glyoxalase_6"/>
</dbReference>
<dbReference type="Gene3D" id="3.10.180.10">
    <property type="entry name" value="2,3-Dihydroxybiphenyl 1,2-Dioxygenase, domain 1"/>
    <property type="match status" value="1"/>
</dbReference>
<comment type="caution">
    <text evidence="2">The sequence shown here is derived from an EMBL/GenBank/DDBJ whole genome shotgun (WGS) entry which is preliminary data.</text>
</comment>
<dbReference type="PANTHER" id="PTHR33993">
    <property type="entry name" value="GLYOXALASE-RELATED"/>
    <property type="match status" value="1"/>
</dbReference>
<accession>A0ABS5KXK6</accession>
<keyword evidence="3" id="KW-1185">Reference proteome</keyword>
<dbReference type="PANTHER" id="PTHR33993:SF14">
    <property type="entry name" value="GB|AAF24581.1"/>
    <property type="match status" value="1"/>
</dbReference>
<organism evidence="2 3">
    <name type="scientific">Catenulispora pinistramenti</name>
    <dbReference type="NCBI Taxonomy" id="2705254"/>
    <lineage>
        <taxon>Bacteria</taxon>
        <taxon>Bacillati</taxon>
        <taxon>Actinomycetota</taxon>
        <taxon>Actinomycetes</taxon>
        <taxon>Catenulisporales</taxon>
        <taxon>Catenulisporaceae</taxon>
        <taxon>Catenulispora</taxon>
    </lineage>
</organism>
<proteinExistence type="predicted"/>
<evidence type="ECO:0000259" key="1">
    <source>
        <dbReference type="PROSITE" id="PS51819"/>
    </source>
</evidence>
<dbReference type="Pfam" id="PF18029">
    <property type="entry name" value="Glyoxalase_6"/>
    <property type="match status" value="1"/>
</dbReference>